<sequence>MTIDTMTLLAYLDGQLEQEADYERVEQALQQDAGLRERLQALVQQSATIRSAFRAKLEEPVPPQLVAAILNAPWPQVQAVGQRSKPQLAVDAAAQPAVDPAPPSPWRRLWRHWVGALLGGPSGSGNQGGARSGAGGAAAGGGASAGAGRGAGLVAWAPGRLLQGVALASLVWVVLLLWVWPQAVPTAPRPHWAQSGAPVHDERVLTALQAVASAQVVRIGADTLEVLGSFERAPGQHCREVQELRQSAGAQTQTQTLAVLCQTPDSGWAVAFAASETVPVGAFETASGAQQAALQAFYEGLGTVQFLSADEENARLTAGWQGPAPRP</sequence>
<dbReference type="Proteomes" id="UP000066014">
    <property type="component" value="Chromosome"/>
</dbReference>
<dbReference type="HOGENOM" id="CLU_879133_0_0_4"/>
<dbReference type="AlphaFoldDB" id="A0A060NRT6"/>
<reference evidence="2 3" key="1">
    <citation type="journal article" date="2014" name="Nat. Commun.">
        <title>Physiological and genomic features of highly alkaliphilic hydrogen-utilizing Betaproteobacteria from a continental serpentinizing site.</title>
        <authorList>
            <person name="Suzuki S."/>
            <person name="Kuenen J.G."/>
            <person name="Schipper K."/>
            <person name="van der Velde S."/>
            <person name="Ishii S."/>
            <person name="Wu A."/>
            <person name="Sorokin D.Y."/>
            <person name="Tenney A."/>
            <person name="Meng X.Y."/>
            <person name="Morrill P.L."/>
            <person name="Kamagata Y."/>
            <person name="Muyzer G."/>
            <person name="Nealson K.H."/>
        </authorList>
    </citation>
    <scope>NUCLEOTIDE SEQUENCE [LARGE SCALE GENOMIC DNA]</scope>
    <source>
        <strain evidence="2 3">B1</strain>
    </source>
</reference>
<protein>
    <submittedName>
        <fullName evidence="2">Predicted transmembrane transcriptional regulator</fullName>
    </submittedName>
</protein>
<evidence type="ECO:0000313" key="3">
    <source>
        <dbReference type="Proteomes" id="UP000066014"/>
    </source>
</evidence>
<keyword evidence="3" id="KW-1185">Reference proteome</keyword>
<accession>A0A060NRT6</accession>
<evidence type="ECO:0000256" key="1">
    <source>
        <dbReference type="SAM" id="MobiDB-lite"/>
    </source>
</evidence>
<evidence type="ECO:0000313" key="2">
    <source>
        <dbReference type="EMBL" id="BAO84472.1"/>
    </source>
</evidence>
<organism evidence="2 3">
    <name type="scientific">Serpentinimonas maccroryi</name>
    <dbReference type="NCBI Taxonomy" id="1458426"/>
    <lineage>
        <taxon>Bacteria</taxon>
        <taxon>Pseudomonadati</taxon>
        <taxon>Pseudomonadota</taxon>
        <taxon>Betaproteobacteria</taxon>
        <taxon>Burkholderiales</taxon>
        <taxon>Comamonadaceae</taxon>
        <taxon>Serpentinimonas</taxon>
    </lineage>
</organism>
<dbReference type="STRING" id="1458426.SMCB_2244"/>
<keyword evidence="2" id="KW-0472">Membrane</keyword>
<dbReference type="KEGG" id="cbab:SMCB_2244"/>
<gene>
    <name evidence="2" type="ORF">SMCB_2244</name>
</gene>
<name>A0A060NRT6_9BURK</name>
<dbReference type="EMBL" id="AP014569">
    <property type="protein sequence ID" value="BAO84472.1"/>
    <property type="molecule type" value="Genomic_DNA"/>
</dbReference>
<keyword evidence="2" id="KW-0812">Transmembrane</keyword>
<feature type="region of interest" description="Disordered" evidence="1">
    <location>
        <begin position="121"/>
        <end position="142"/>
    </location>
</feature>
<dbReference type="RefSeq" id="WP_045537068.1">
    <property type="nucleotide sequence ID" value="NZ_AP014569.1"/>
</dbReference>
<proteinExistence type="predicted"/>